<dbReference type="EMBL" id="CAJFCJ010000046">
    <property type="protein sequence ID" value="CAD5126392.1"/>
    <property type="molecule type" value="Genomic_DNA"/>
</dbReference>
<gene>
    <name evidence="2" type="ORF">DGYR_LOCUS13637</name>
</gene>
<evidence type="ECO:0000313" key="3">
    <source>
        <dbReference type="Proteomes" id="UP000549394"/>
    </source>
</evidence>
<reference evidence="2 3" key="1">
    <citation type="submission" date="2020-08" db="EMBL/GenBank/DDBJ databases">
        <authorList>
            <person name="Hejnol A."/>
        </authorList>
    </citation>
    <scope>NUCLEOTIDE SEQUENCE [LARGE SCALE GENOMIC DNA]</scope>
</reference>
<dbReference type="Proteomes" id="UP000549394">
    <property type="component" value="Unassembled WGS sequence"/>
</dbReference>
<accession>A0A7I8WDW5</accession>
<dbReference type="Gene3D" id="1.20.920.20">
    <property type="match status" value="1"/>
</dbReference>
<sequence>MEKIVYISPFIDEEGKEEEDEEDTKNEIVETSTHSLQEQTADDVTDDEPIEVEDPDKLNEIKKKLAEAVDDIDYDALKSILKIASIKPICYSLKNELAEANKLMDNLKSIKSLQYRILKLDQRCIAELHNYSTPPTIVHTVMKSVLLILSVPESESEHWNECQKYIKFVSSKSILKKIDKLEILKLHPSIVLRANNIISSINLQQVKEASAGAAAFFLWISHSISVYTNVHKARMSKFQPAGIALQKQIFGIK</sequence>
<feature type="compositionally biased region" description="Acidic residues" evidence="1">
    <location>
        <begin position="11"/>
        <end position="24"/>
    </location>
</feature>
<dbReference type="AlphaFoldDB" id="A0A7I8WDW5"/>
<evidence type="ECO:0000313" key="2">
    <source>
        <dbReference type="EMBL" id="CAD5126392.1"/>
    </source>
</evidence>
<feature type="compositionally biased region" description="Acidic residues" evidence="1">
    <location>
        <begin position="40"/>
        <end position="50"/>
    </location>
</feature>
<dbReference type="OrthoDB" id="6129702at2759"/>
<organism evidence="2 3">
    <name type="scientific">Dimorphilus gyrociliatus</name>
    <dbReference type="NCBI Taxonomy" id="2664684"/>
    <lineage>
        <taxon>Eukaryota</taxon>
        <taxon>Metazoa</taxon>
        <taxon>Spiralia</taxon>
        <taxon>Lophotrochozoa</taxon>
        <taxon>Annelida</taxon>
        <taxon>Polychaeta</taxon>
        <taxon>Polychaeta incertae sedis</taxon>
        <taxon>Dinophilidae</taxon>
        <taxon>Dimorphilus</taxon>
    </lineage>
</organism>
<feature type="compositionally biased region" description="Polar residues" evidence="1">
    <location>
        <begin position="29"/>
        <end position="39"/>
    </location>
</feature>
<name>A0A7I8WDW5_9ANNE</name>
<keyword evidence="3" id="KW-1185">Reference proteome</keyword>
<comment type="caution">
    <text evidence="2">The sequence shown here is derived from an EMBL/GenBank/DDBJ whole genome shotgun (WGS) entry which is preliminary data.</text>
</comment>
<evidence type="ECO:0000256" key="1">
    <source>
        <dbReference type="SAM" id="MobiDB-lite"/>
    </source>
</evidence>
<proteinExistence type="predicted"/>
<feature type="region of interest" description="Disordered" evidence="1">
    <location>
        <begin position="1"/>
        <end position="50"/>
    </location>
</feature>
<protein>
    <submittedName>
        <fullName evidence="2">DgyrCDS14529</fullName>
    </submittedName>
</protein>